<keyword evidence="1" id="KW-0472">Membrane</keyword>
<protein>
    <submittedName>
        <fullName evidence="2">Uncharacterized protein</fullName>
    </submittedName>
</protein>
<keyword evidence="1" id="KW-0812">Transmembrane</keyword>
<proteinExistence type="predicted"/>
<evidence type="ECO:0000313" key="2">
    <source>
        <dbReference type="EMBL" id="EEF62856.1"/>
    </source>
</evidence>
<name>B9XBH1_PEDPL</name>
<dbReference type="STRING" id="320771.Cflav_PD5491"/>
<reference evidence="2 3" key="1">
    <citation type="journal article" date="2011" name="J. Bacteriol.">
        <title>Genome sequence of 'Pedosphaera parvula' Ellin514, an aerobic Verrucomicrobial isolate from pasture soil.</title>
        <authorList>
            <person name="Kant R."/>
            <person name="van Passel M.W."/>
            <person name="Sangwan P."/>
            <person name="Palva A."/>
            <person name="Lucas S."/>
            <person name="Copeland A."/>
            <person name="Lapidus A."/>
            <person name="Glavina Del Rio T."/>
            <person name="Dalin E."/>
            <person name="Tice H."/>
            <person name="Bruce D."/>
            <person name="Goodwin L."/>
            <person name="Pitluck S."/>
            <person name="Chertkov O."/>
            <person name="Larimer F.W."/>
            <person name="Land M.L."/>
            <person name="Hauser L."/>
            <person name="Brettin T.S."/>
            <person name="Detter J.C."/>
            <person name="Han S."/>
            <person name="de Vos W.M."/>
            <person name="Janssen P.H."/>
            <person name="Smidt H."/>
        </authorList>
    </citation>
    <scope>NUCLEOTIDE SEQUENCE [LARGE SCALE GENOMIC DNA]</scope>
    <source>
        <strain evidence="2 3">Ellin514</strain>
    </source>
</reference>
<dbReference type="Proteomes" id="UP000003688">
    <property type="component" value="Unassembled WGS sequence"/>
</dbReference>
<evidence type="ECO:0000313" key="3">
    <source>
        <dbReference type="Proteomes" id="UP000003688"/>
    </source>
</evidence>
<keyword evidence="3" id="KW-1185">Reference proteome</keyword>
<dbReference type="EMBL" id="ABOX02000003">
    <property type="protein sequence ID" value="EEF62856.1"/>
    <property type="molecule type" value="Genomic_DNA"/>
</dbReference>
<evidence type="ECO:0000256" key="1">
    <source>
        <dbReference type="SAM" id="Phobius"/>
    </source>
</evidence>
<gene>
    <name evidence="2" type="ORF">Cflav_PD5491</name>
</gene>
<accession>B9XBH1</accession>
<comment type="caution">
    <text evidence="2">The sequence shown here is derived from an EMBL/GenBank/DDBJ whole genome shotgun (WGS) entry which is preliminary data.</text>
</comment>
<dbReference type="AlphaFoldDB" id="B9XBH1"/>
<sequence length="278" mass="30741" precursor="true">MRVTVVVLLSLFFVSLKVWADEQLPVLKVGSEVYSNVTVTSVTATDIYFTHDKGLGNTKLKNLDPAMQQHFHYDAAKASTTEQKQWAANAQYSLPGAGAAGPAPDPSNPKAVMEDAMARVKAIVNQPVTELRRTPDMEVSTYQPGWFHAGAEKPNFDTVDVRATQDLQYGRNEYVTSDLNPGVAFNGRELEFNSMTKYFYTDRSLPKKRLLEAEMVEINRLYRIIGSCEQKLNQPQITEAPVAASMGFLSQHKPAVIGGAAAILVFLVGVQLMRNKEV</sequence>
<organism evidence="2 3">
    <name type="scientific">Pedosphaera parvula (strain Ellin514)</name>
    <dbReference type="NCBI Taxonomy" id="320771"/>
    <lineage>
        <taxon>Bacteria</taxon>
        <taxon>Pseudomonadati</taxon>
        <taxon>Verrucomicrobiota</taxon>
        <taxon>Pedosphaerae</taxon>
        <taxon>Pedosphaerales</taxon>
        <taxon>Pedosphaeraceae</taxon>
        <taxon>Pedosphaera</taxon>
    </lineage>
</organism>
<feature type="transmembrane region" description="Helical" evidence="1">
    <location>
        <begin position="255"/>
        <end position="273"/>
    </location>
</feature>
<keyword evidence="1" id="KW-1133">Transmembrane helix</keyword>